<keyword evidence="3" id="KW-1185">Reference proteome</keyword>
<dbReference type="AlphaFoldDB" id="A0A4C1SAU5"/>
<keyword evidence="1" id="KW-0175">Coiled coil</keyword>
<gene>
    <name evidence="2" type="ORF">EVAR_101654_1</name>
</gene>
<evidence type="ECO:0000313" key="3">
    <source>
        <dbReference type="Proteomes" id="UP000299102"/>
    </source>
</evidence>
<evidence type="ECO:0000256" key="1">
    <source>
        <dbReference type="SAM" id="Coils"/>
    </source>
</evidence>
<dbReference type="EMBL" id="BGZK01009739">
    <property type="protein sequence ID" value="GBO99231.1"/>
    <property type="molecule type" value="Genomic_DNA"/>
</dbReference>
<proteinExistence type="predicted"/>
<sequence length="212" mass="24968">MVLQEPEPDTESTVDSLDNTIEHLHIEIDKLKGQLQTHEENKLILLQQFEEEKSKLLLNEKQNQQQLDNELENLKEKLKHQITKTEEIDNSFKFKIQEYENVIANKNLDNEKLNSELLQQKDLLQKNCLQNAALIEQYEKQLETQKAESELFIENSQKDASIKQQQIEELLSIQNKNKLDRQELEDKLFSISKEKQNITLEAAKVFNNNLKI</sequence>
<organism evidence="2 3">
    <name type="scientific">Eumeta variegata</name>
    <name type="common">Bagworm moth</name>
    <name type="synonym">Eumeta japonica</name>
    <dbReference type="NCBI Taxonomy" id="151549"/>
    <lineage>
        <taxon>Eukaryota</taxon>
        <taxon>Metazoa</taxon>
        <taxon>Ecdysozoa</taxon>
        <taxon>Arthropoda</taxon>
        <taxon>Hexapoda</taxon>
        <taxon>Insecta</taxon>
        <taxon>Pterygota</taxon>
        <taxon>Neoptera</taxon>
        <taxon>Endopterygota</taxon>
        <taxon>Lepidoptera</taxon>
        <taxon>Glossata</taxon>
        <taxon>Ditrysia</taxon>
        <taxon>Tineoidea</taxon>
        <taxon>Psychidae</taxon>
        <taxon>Oiketicinae</taxon>
        <taxon>Eumeta</taxon>
    </lineage>
</organism>
<reference evidence="2 3" key="1">
    <citation type="journal article" date="2019" name="Commun. Biol.">
        <title>The bagworm genome reveals a unique fibroin gene that provides high tensile strength.</title>
        <authorList>
            <person name="Kono N."/>
            <person name="Nakamura H."/>
            <person name="Ohtoshi R."/>
            <person name="Tomita M."/>
            <person name="Numata K."/>
            <person name="Arakawa K."/>
        </authorList>
    </citation>
    <scope>NUCLEOTIDE SEQUENCE [LARGE SCALE GENOMIC DNA]</scope>
</reference>
<feature type="coiled-coil region" evidence="1">
    <location>
        <begin position="14"/>
        <end position="155"/>
    </location>
</feature>
<dbReference type="Proteomes" id="UP000299102">
    <property type="component" value="Unassembled WGS sequence"/>
</dbReference>
<accession>A0A4C1SAU5</accession>
<evidence type="ECO:0000313" key="2">
    <source>
        <dbReference type="EMBL" id="GBO99231.1"/>
    </source>
</evidence>
<comment type="caution">
    <text evidence="2">The sequence shown here is derived from an EMBL/GenBank/DDBJ whole genome shotgun (WGS) entry which is preliminary data.</text>
</comment>
<protein>
    <submittedName>
        <fullName evidence="2">Uncharacterized protein</fullName>
    </submittedName>
</protein>
<name>A0A4C1SAU5_EUMVA</name>